<dbReference type="KEGG" id="fgi:OP10G_3452"/>
<dbReference type="RefSeq" id="WP_025229245.1">
    <property type="nucleotide sequence ID" value="NZ_CP007139.1"/>
</dbReference>
<accession>A0A068NVK1</accession>
<proteinExistence type="predicted"/>
<dbReference type="EMBL" id="CP007139">
    <property type="protein sequence ID" value="AIE86820.1"/>
    <property type="molecule type" value="Genomic_DNA"/>
</dbReference>
<sequence>MSELDLDTVRHTLSLARKHGFAEVELSIGEDIFQAKLLPGPISAPASAAPVDLAPAEPLTNPIKSTLVGYYREAKTPLVVGRFVKKGDVVATIAALGIANDIESPYSGEIVEVLVQPDQPVEYGQPLALVRPQ</sequence>
<name>A0A068NVK1_FIMGI</name>
<dbReference type="HOGENOM" id="CLU_1903582_0_0_0"/>
<dbReference type="SUPFAM" id="SSF51230">
    <property type="entry name" value="Single hybrid motif"/>
    <property type="match status" value="1"/>
</dbReference>
<reference evidence="2 3" key="1">
    <citation type="journal article" date="2014" name="PLoS ONE">
        <title>The first complete genome sequence of the class fimbriimonadia in the phylum armatimonadetes.</title>
        <authorList>
            <person name="Hu Z.Y."/>
            <person name="Wang Y.Z."/>
            <person name="Im W.T."/>
            <person name="Wang S.Y."/>
            <person name="Zhao G.P."/>
            <person name="Zheng H.J."/>
            <person name="Quan Z.X."/>
        </authorList>
    </citation>
    <scope>NUCLEOTIDE SEQUENCE [LARGE SCALE GENOMIC DNA]</scope>
    <source>
        <strain evidence="2">Gsoil 348</strain>
    </source>
</reference>
<dbReference type="InterPro" id="IPR011053">
    <property type="entry name" value="Single_hybrid_motif"/>
</dbReference>
<feature type="domain" description="Lipoyl-binding" evidence="1">
    <location>
        <begin position="74"/>
        <end position="128"/>
    </location>
</feature>
<dbReference type="Pfam" id="PF00364">
    <property type="entry name" value="Biotin_lipoyl"/>
    <property type="match status" value="1"/>
</dbReference>
<evidence type="ECO:0000259" key="1">
    <source>
        <dbReference type="Pfam" id="PF00364"/>
    </source>
</evidence>
<evidence type="ECO:0000313" key="2">
    <source>
        <dbReference type="EMBL" id="AIE86820.1"/>
    </source>
</evidence>
<dbReference type="Gene3D" id="2.40.50.100">
    <property type="match status" value="1"/>
</dbReference>
<dbReference type="Proteomes" id="UP000027982">
    <property type="component" value="Chromosome"/>
</dbReference>
<dbReference type="AlphaFoldDB" id="A0A068NVK1"/>
<keyword evidence="3" id="KW-1185">Reference proteome</keyword>
<dbReference type="STRING" id="661478.OP10G_3452"/>
<dbReference type="eggNOG" id="COG0511">
    <property type="taxonomic scope" value="Bacteria"/>
</dbReference>
<evidence type="ECO:0000313" key="3">
    <source>
        <dbReference type="Proteomes" id="UP000027982"/>
    </source>
</evidence>
<organism evidence="2 3">
    <name type="scientific">Fimbriimonas ginsengisoli Gsoil 348</name>
    <dbReference type="NCBI Taxonomy" id="661478"/>
    <lineage>
        <taxon>Bacteria</taxon>
        <taxon>Bacillati</taxon>
        <taxon>Armatimonadota</taxon>
        <taxon>Fimbriimonadia</taxon>
        <taxon>Fimbriimonadales</taxon>
        <taxon>Fimbriimonadaceae</taxon>
        <taxon>Fimbriimonas</taxon>
    </lineage>
</organism>
<dbReference type="InterPro" id="IPR000089">
    <property type="entry name" value="Biotin_lipoyl"/>
</dbReference>
<dbReference type="CDD" id="cd06850">
    <property type="entry name" value="biotinyl_domain"/>
    <property type="match status" value="1"/>
</dbReference>
<dbReference type="OrthoDB" id="9811735at2"/>
<gene>
    <name evidence="2" type="ORF">OP10G_3452</name>
</gene>
<protein>
    <submittedName>
        <fullName evidence="2">Biotin carboxyl carrier protein of acetyl-CoA carboxylase</fullName>
    </submittedName>
</protein>